<reference evidence="2" key="1">
    <citation type="journal article" date="2015" name="Nature">
        <title>Complex archaea that bridge the gap between prokaryotes and eukaryotes.</title>
        <authorList>
            <person name="Spang A."/>
            <person name="Saw J.H."/>
            <person name="Jorgensen S.L."/>
            <person name="Zaremba-Niedzwiedzka K."/>
            <person name="Martijn J."/>
            <person name="Lind A.E."/>
            <person name="van Eijk R."/>
            <person name="Schleper C."/>
            <person name="Guy L."/>
            <person name="Ettema T.J."/>
        </authorList>
    </citation>
    <scope>NUCLEOTIDE SEQUENCE</scope>
</reference>
<organism evidence="2">
    <name type="scientific">marine sediment metagenome</name>
    <dbReference type="NCBI Taxonomy" id="412755"/>
    <lineage>
        <taxon>unclassified sequences</taxon>
        <taxon>metagenomes</taxon>
        <taxon>ecological metagenomes</taxon>
    </lineage>
</organism>
<dbReference type="EMBL" id="LAZR01042800">
    <property type="protein sequence ID" value="KKL08643.1"/>
    <property type="molecule type" value="Genomic_DNA"/>
</dbReference>
<name>A0A0F9D981_9ZZZZ</name>
<evidence type="ECO:0000313" key="2">
    <source>
        <dbReference type="EMBL" id="KKL08643.1"/>
    </source>
</evidence>
<gene>
    <name evidence="2" type="ORF">LCGC14_2573800</name>
</gene>
<feature type="compositionally biased region" description="Basic and acidic residues" evidence="1">
    <location>
        <begin position="82"/>
        <end position="94"/>
    </location>
</feature>
<accession>A0A0F9D981</accession>
<dbReference type="AlphaFoldDB" id="A0A0F9D981"/>
<proteinExistence type="predicted"/>
<sequence>MSNFCTHCGLIISENPTKCNICNNDRNTVYHLDCIASHNVQFNHIKWHQERGNDWRKLEDKRLKMITHGHITTLIRNRRPTKKDERPHEFEHQLPRGNPNILPSLPEEYVK</sequence>
<comment type="caution">
    <text evidence="2">The sequence shown here is derived from an EMBL/GenBank/DDBJ whole genome shotgun (WGS) entry which is preliminary data.</text>
</comment>
<feature type="region of interest" description="Disordered" evidence="1">
    <location>
        <begin position="76"/>
        <end position="111"/>
    </location>
</feature>
<evidence type="ECO:0000256" key="1">
    <source>
        <dbReference type="SAM" id="MobiDB-lite"/>
    </source>
</evidence>
<protein>
    <submittedName>
        <fullName evidence="2">Uncharacterized protein</fullName>
    </submittedName>
</protein>